<feature type="compositionally biased region" description="Polar residues" evidence="1">
    <location>
        <begin position="55"/>
        <end position="64"/>
    </location>
</feature>
<feature type="region of interest" description="Disordered" evidence="1">
    <location>
        <begin position="496"/>
        <end position="537"/>
    </location>
</feature>
<feature type="region of interest" description="Disordered" evidence="1">
    <location>
        <begin position="30"/>
        <end position="66"/>
    </location>
</feature>
<dbReference type="Proteomes" id="UP000799772">
    <property type="component" value="Unassembled WGS sequence"/>
</dbReference>
<accession>A0A9P4IME5</accession>
<feature type="region of interest" description="Disordered" evidence="1">
    <location>
        <begin position="439"/>
        <end position="481"/>
    </location>
</feature>
<feature type="compositionally biased region" description="Polar residues" evidence="1">
    <location>
        <begin position="349"/>
        <end position="359"/>
    </location>
</feature>
<organism evidence="2 3">
    <name type="scientific">Rhizodiscina lignyota</name>
    <dbReference type="NCBI Taxonomy" id="1504668"/>
    <lineage>
        <taxon>Eukaryota</taxon>
        <taxon>Fungi</taxon>
        <taxon>Dikarya</taxon>
        <taxon>Ascomycota</taxon>
        <taxon>Pezizomycotina</taxon>
        <taxon>Dothideomycetes</taxon>
        <taxon>Pleosporomycetidae</taxon>
        <taxon>Aulographales</taxon>
        <taxon>Rhizodiscinaceae</taxon>
        <taxon>Rhizodiscina</taxon>
    </lineage>
</organism>
<feature type="non-terminal residue" evidence="2">
    <location>
        <position position="1"/>
    </location>
</feature>
<feature type="compositionally biased region" description="Pro residues" evidence="1">
    <location>
        <begin position="316"/>
        <end position="333"/>
    </location>
</feature>
<comment type="caution">
    <text evidence="2">The sequence shown here is derived from an EMBL/GenBank/DDBJ whole genome shotgun (WGS) entry which is preliminary data.</text>
</comment>
<reference evidence="2" key="1">
    <citation type="journal article" date="2020" name="Stud. Mycol.">
        <title>101 Dothideomycetes genomes: a test case for predicting lifestyles and emergence of pathogens.</title>
        <authorList>
            <person name="Haridas S."/>
            <person name="Albert R."/>
            <person name="Binder M."/>
            <person name="Bloem J."/>
            <person name="Labutti K."/>
            <person name="Salamov A."/>
            <person name="Andreopoulos B."/>
            <person name="Baker S."/>
            <person name="Barry K."/>
            <person name="Bills G."/>
            <person name="Bluhm B."/>
            <person name="Cannon C."/>
            <person name="Castanera R."/>
            <person name="Culley D."/>
            <person name="Daum C."/>
            <person name="Ezra D."/>
            <person name="Gonzalez J."/>
            <person name="Henrissat B."/>
            <person name="Kuo A."/>
            <person name="Liang C."/>
            <person name="Lipzen A."/>
            <person name="Lutzoni F."/>
            <person name="Magnuson J."/>
            <person name="Mondo S."/>
            <person name="Nolan M."/>
            <person name="Ohm R."/>
            <person name="Pangilinan J."/>
            <person name="Park H.-J."/>
            <person name="Ramirez L."/>
            <person name="Alfaro M."/>
            <person name="Sun H."/>
            <person name="Tritt A."/>
            <person name="Yoshinaga Y."/>
            <person name="Zwiers L.-H."/>
            <person name="Turgeon B."/>
            <person name="Goodwin S."/>
            <person name="Spatafora J."/>
            <person name="Crous P."/>
            <person name="Grigoriev I."/>
        </authorList>
    </citation>
    <scope>NUCLEOTIDE SEQUENCE</scope>
    <source>
        <strain evidence="2">CBS 133067</strain>
    </source>
</reference>
<name>A0A9P4IME5_9PEZI</name>
<protein>
    <submittedName>
        <fullName evidence="2">Uncharacterized protein</fullName>
    </submittedName>
</protein>
<feature type="compositionally biased region" description="Polar residues" evidence="1">
    <location>
        <begin position="444"/>
        <end position="460"/>
    </location>
</feature>
<evidence type="ECO:0000313" key="2">
    <source>
        <dbReference type="EMBL" id="KAF2102618.1"/>
    </source>
</evidence>
<sequence>NMDTGGLAQMTYNNFSPAGGLGMPGAGFASRGKGSGLKRLSVASPPSIAPISENGVETSHTPRTSRSHLLAGLRTQPKTPGIPASAPYNQTQHRFGLDASKYSGQNNNNAYGQNVPHTAIGATFSNTAQQYSMSAGQQVYALPEQVLAPPTIDYADMQSDDVDPSMMSQLMATELFLAQRQQQLQQQLFNLTSGLQGINMNGNANGMRQNTQSPQTPITPQMSYYSQQLQNGVSPIPQEVPGQPGLYVVYNPMTGQYTYALDPSVQQLANSPPPATPNSYSKSAFNPETPTFQVSPPIETSRTHNPFDTRSISPPKKSPSPPADNVAPLPPPSATAFRRGHHKKVSSLAFDNNSSSPTVSDGPKSAITRPVGFPATPMTGTFGPGNARAGEHPVRQPRGPPPMEELVAAPTSKHEGSKNFASRQRRRAVHSLVKAGIERRGVGRQNSMDSTGNSIPTPGSETEDSIHSAMSGSGSLSGRPSYGSLKAAANAAIGSEMKQRKASGDSATSMEEFVKELPGNRRSPMGMLAGAGLKRVY</sequence>
<proteinExistence type="predicted"/>
<feature type="compositionally biased region" description="Low complexity" evidence="1">
    <location>
        <begin position="43"/>
        <end position="52"/>
    </location>
</feature>
<dbReference type="AlphaFoldDB" id="A0A9P4IME5"/>
<keyword evidence="3" id="KW-1185">Reference proteome</keyword>
<feature type="region of interest" description="Disordered" evidence="1">
    <location>
        <begin position="266"/>
        <end position="404"/>
    </location>
</feature>
<feature type="compositionally biased region" description="Polar residues" evidence="1">
    <location>
        <begin position="277"/>
        <end position="300"/>
    </location>
</feature>
<dbReference type="EMBL" id="ML978122">
    <property type="protein sequence ID" value="KAF2102618.1"/>
    <property type="molecule type" value="Genomic_DNA"/>
</dbReference>
<dbReference type="OrthoDB" id="4092340at2759"/>
<gene>
    <name evidence="2" type="ORF">NA57DRAFT_31981</name>
</gene>
<evidence type="ECO:0000313" key="3">
    <source>
        <dbReference type="Proteomes" id="UP000799772"/>
    </source>
</evidence>
<feature type="compositionally biased region" description="Polar residues" evidence="1">
    <location>
        <begin position="468"/>
        <end position="478"/>
    </location>
</feature>
<evidence type="ECO:0000256" key="1">
    <source>
        <dbReference type="SAM" id="MobiDB-lite"/>
    </source>
</evidence>